<dbReference type="SMART" id="SM01091">
    <property type="entry name" value="CorC_HlyC"/>
    <property type="match status" value="1"/>
</dbReference>
<dbReference type="PANTHER" id="PTHR22777">
    <property type="entry name" value="HEMOLYSIN-RELATED"/>
    <property type="match status" value="1"/>
</dbReference>
<dbReference type="InterPro" id="IPR044751">
    <property type="entry name" value="Ion_transp-like_CBS"/>
</dbReference>
<comment type="caution">
    <text evidence="11">The sequence shown here is derived from an EMBL/GenBank/DDBJ whole genome shotgun (WGS) entry which is preliminary data.</text>
</comment>
<evidence type="ECO:0000256" key="2">
    <source>
        <dbReference type="ARBA" id="ARBA00006337"/>
    </source>
</evidence>
<dbReference type="EMBL" id="JGWH01000159">
    <property type="protein sequence ID" value="KCV31687.1"/>
    <property type="molecule type" value="Genomic_DNA"/>
</dbReference>
<feature type="domain" description="Transporter-associated" evidence="10">
    <location>
        <begin position="465"/>
        <end position="551"/>
    </location>
</feature>
<dbReference type="InterPro" id="IPR005170">
    <property type="entry name" value="Transptr-assoc_dom"/>
</dbReference>
<protein>
    <submittedName>
        <fullName evidence="11">Integral membrane protein TerC family protein</fullName>
    </submittedName>
</protein>
<comment type="subcellular location">
    <subcellularLocation>
        <location evidence="1">Cell membrane</location>
        <topology evidence="1">Multi-pass membrane protein</topology>
    </subcellularLocation>
</comment>
<dbReference type="Pfam" id="PF03471">
    <property type="entry name" value="CorC_HlyC"/>
    <property type="match status" value="1"/>
</dbReference>
<evidence type="ECO:0000256" key="1">
    <source>
        <dbReference type="ARBA" id="ARBA00004651"/>
    </source>
</evidence>
<evidence type="ECO:0000256" key="9">
    <source>
        <dbReference type="SAM" id="Phobius"/>
    </source>
</evidence>
<dbReference type="Pfam" id="PF00571">
    <property type="entry name" value="CBS"/>
    <property type="match status" value="1"/>
</dbReference>
<dbReference type="PANTHER" id="PTHR22777:SF15">
    <property type="entry name" value="UPF0053 INNER MEMBRANE PROTEIN YOAE"/>
    <property type="match status" value="1"/>
</dbReference>
<dbReference type="Gene3D" id="3.30.465.10">
    <property type="match status" value="1"/>
</dbReference>
<dbReference type="InterPro" id="IPR046342">
    <property type="entry name" value="CBS_dom_sf"/>
</dbReference>
<dbReference type="InterPro" id="IPR000644">
    <property type="entry name" value="CBS_dom"/>
</dbReference>
<feature type="transmembrane region" description="Helical" evidence="9">
    <location>
        <begin position="158"/>
        <end position="178"/>
    </location>
</feature>
<evidence type="ECO:0000256" key="5">
    <source>
        <dbReference type="ARBA" id="ARBA00022737"/>
    </source>
</evidence>
<evidence type="ECO:0000313" key="11">
    <source>
        <dbReference type="EMBL" id="KCV31687.1"/>
    </source>
</evidence>
<keyword evidence="5" id="KW-0677">Repeat</keyword>
<accession>A0ABR4R9V3</accession>
<dbReference type="Gene3D" id="3.10.580.10">
    <property type="entry name" value="CBS-domain"/>
    <property type="match status" value="1"/>
</dbReference>
<feature type="transmembrane region" description="Helical" evidence="9">
    <location>
        <begin position="82"/>
        <end position="105"/>
    </location>
</feature>
<evidence type="ECO:0000259" key="10">
    <source>
        <dbReference type="SMART" id="SM01091"/>
    </source>
</evidence>
<dbReference type="Pfam" id="PF03741">
    <property type="entry name" value="TerC"/>
    <property type="match status" value="1"/>
</dbReference>
<evidence type="ECO:0000256" key="7">
    <source>
        <dbReference type="ARBA" id="ARBA00023122"/>
    </source>
</evidence>
<evidence type="ECO:0000313" key="12">
    <source>
        <dbReference type="Proteomes" id="UP000025756"/>
    </source>
</evidence>
<sequence length="564" mass="62059">MRGRRAAPAQARPSAVTGVSWHFHVRLPVPKLPELLMEWLQDPAAWVGLLTLVVLEIVLGIDNLIFIAILADKLPPAQRDRARIVGLSLALLMRLGLLSVMSWLVTLTTPWFSVGPMSFSGRDLILMLGGLFLLFKGTMELHERIEGGQSLDTGGPRVYASFWVIVTQIVVLDAVFSLDSVITAVGMVDHLAIMMIAVIIAIGIMLLASKPLTRFVNAHPTVVVLCLGFLLMIGFSLLAESFGFKVPKGYLYAAIGFSVAIEALNQVARRNLLKLDARRPMRERTATAVLRMLGKRPPASDESDLPSAMPAVPAFGVEERNMVSGVLTLAERSIRSIMTPRTDVSWVNIDDDAATIRQQLTAAPHSFFPVCRGSLDEVVGIGRAKDLVADLITEGRVRRNRLRDPIIVHESIGILRLMDTLKRSRGQLVLVADEFGAIEGLVTPIDVFEAIAGEFPDEDELPDIVAESENVWKVDGAADLHHLEQVLEIEGLIDESEDYSTLAGYLLARFGHLPKPGDTCEFEGSHHRRVRFEVLQMDGRRVALVRVERLPYDTVDESEAADAD</sequence>
<dbReference type="SUPFAM" id="SSF54631">
    <property type="entry name" value="CBS-domain pair"/>
    <property type="match status" value="1"/>
</dbReference>
<gene>
    <name evidence="11" type="ORF">L490_1503</name>
</gene>
<evidence type="ECO:0000256" key="6">
    <source>
        <dbReference type="ARBA" id="ARBA00022989"/>
    </source>
</evidence>
<dbReference type="Proteomes" id="UP000025756">
    <property type="component" value="Unassembled WGS sequence"/>
</dbReference>
<name>A0ABR4R9V3_BORBO</name>
<proteinExistence type="inferred from homology"/>
<dbReference type="InterPro" id="IPR036318">
    <property type="entry name" value="FAD-bd_PCMH-like_sf"/>
</dbReference>
<keyword evidence="12" id="KW-1185">Reference proteome</keyword>
<organism evidence="11 12">
    <name type="scientific">Bordetella bronchiseptica 00-P-2796</name>
    <dbReference type="NCBI Taxonomy" id="1331199"/>
    <lineage>
        <taxon>Bacteria</taxon>
        <taxon>Pseudomonadati</taxon>
        <taxon>Pseudomonadota</taxon>
        <taxon>Betaproteobacteria</taxon>
        <taxon>Burkholderiales</taxon>
        <taxon>Alcaligenaceae</taxon>
        <taxon>Bordetella</taxon>
    </lineage>
</organism>
<evidence type="ECO:0000256" key="8">
    <source>
        <dbReference type="ARBA" id="ARBA00023136"/>
    </source>
</evidence>
<feature type="transmembrane region" description="Helical" evidence="9">
    <location>
        <begin position="44"/>
        <end position="70"/>
    </location>
</feature>
<reference evidence="11 12" key="1">
    <citation type="submission" date="2014-03" db="EMBL/GenBank/DDBJ databases">
        <title>Genome sequence of Bordetella bronchiseptica.</title>
        <authorList>
            <person name="Harvill E."/>
            <person name="Goodfield L.L."/>
            <person name="Ivanov Y.V."/>
            <person name="Meyer J.A."/>
            <person name="Muse S.J."/>
            <person name="Jacobs N."/>
            <person name="Bendor L."/>
            <person name="Smallridge W.E."/>
            <person name="Brinkac L.M."/>
            <person name="Sanka R."/>
            <person name="Kim M."/>
            <person name="Losada L."/>
        </authorList>
    </citation>
    <scope>NUCLEOTIDE SEQUENCE [LARGE SCALE GENOMIC DNA]</scope>
    <source>
        <strain evidence="11 12">00-P-2796</strain>
    </source>
</reference>
<comment type="similarity">
    <text evidence="2">Belongs to the UPF0053 family.</text>
</comment>
<evidence type="ECO:0000256" key="4">
    <source>
        <dbReference type="ARBA" id="ARBA00022692"/>
    </source>
</evidence>
<evidence type="ECO:0000256" key="3">
    <source>
        <dbReference type="ARBA" id="ARBA00022475"/>
    </source>
</evidence>
<dbReference type="CDD" id="cd04590">
    <property type="entry name" value="CBS_pair_CorC_HlyC_assoc"/>
    <property type="match status" value="1"/>
</dbReference>
<dbReference type="SUPFAM" id="SSF56176">
    <property type="entry name" value="FAD-binding/transporter-associated domain-like"/>
    <property type="match status" value="1"/>
</dbReference>
<keyword evidence="4 9" id="KW-0812">Transmembrane</keyword>
<dbReference type="InterPro" id="IPR016169">
    <property type="entry name" value="FAD-bd_PCMH_sub2"/>
</dbReference>
<keyword evidence="8 9" id="KW-0472">Membrane</keyword>
<keyword evidence="7" id="KW-0129">CBS domain</keyword>
<keyword evidence="6 9" id="KW-1133">Transmembrane helix</keyword>
<feature type="transmembrane region" description="Helical" evidence="9">
    <location>
        <begin position="117"/>
        <end position="137"/>
    </location>
</feature>
<feature type="transmembrane region" description="Helical" evidence="9">
    <location>
        <begin position="220"/>
        <end position="238"/>
    </location>
</feature>
<dbReference type="InterPro" id="IPR005496">
    <property type="entry name" value="Integral_membrane_TerC"/>
</dbReference>
<feature type="transmembrane region" description="Helical" evidence="9">
    <location>
        <begin position="190"/>
        <end position="208"/>
    </location>
</feature>
<keyword evidence="3" id="KW-1003">Cell membrane</keyword>